<evidence type="ECO:0000313" key="2">
    <source>
        <dbReference type="EMBL" id="MCW3786993.1"/>
    </source>
</evidence>
<feature type="transmembrane region" description="Helical" evidence="1">
    <location>
        <begin position="72"/>
        <end position="88"/>
    </location>
</feature>
<feature type="transmembrane region" description="Helical" evidence="1">
    <location>
        <begin position="134"/>
        <end position="153"/>
    </location>
</feature>
<sequence>MEKSNLIALSLMIVIIALVLLTSKFNMEKQYEIKKNTRLLPYWAKYLGFIIFIVSLITHLVSFSNDLQTLKPFWQITSAIGCIIIGLSREKNEDEMTMALRLNSVFKAFFGGIIFHLFMLSLEKLIGGDLNSYNSLYVTNFILVTYVINFHIAKKRMKA</sequence>
<proteinExistence type="predicted"/>
<accession>A0AAE3SG70</accession>
<organism evidence="2 3">
    <name type="scientific">Plebeiibacterium sediminum</name>
    <dbReference type="NCBI Taxonomy" id="2992112"/>
    <lineage>
        <taxon>Bacteria</taxon>
        <taxon>Pseudomonadati</taxon>
        <taxon>Bacteroidota</taxon>
        <taxon>Bacteroidia</taxon>
        <taxon>Marinilabiliales</taxon>
        <taxon>Marinilabiliaceae</taxon>
        <taxon>Plebeiibacterium</taxon>
    </lineage>
</organism>
<dbReference type="EMBL" id="JAPDPJ010000022">
    <property type="protein sequence ID" value="MCW3786993.1"/>
    <property type="molecule type" value="Genomic_DNA"/>
</dbReference>
<evidence type="ECO:0000256" key="1">
    <source>
        <dbReference type="SAM" id="Phobius"/>
    </source>
</evidence>
<name>A0AAE3SG70_9BACT</name>
<feature type="transmembrane region" description="Helical" evidence="1">
    <location>
        <begin position="6"/>
        <end position="27"/>
    </location>
</feature>
<reference evidence="2" key="1">
    <citation type="submission" date="2022-10" db="EMBL/GenBank/DDBJ databases">
        <authorList>
            <person name="Yu W.X."/>
        </authorList>
    </citation>
    <scope>NUCLEOTIDE SEQUENCE</scope>
    <source>
        <strain evidence="2">AAT</strain>
    </source>
</reference>
<keyword evidence="3" id="KW-1185">Reference proteome</keyword>
<keyword evidence="1" id="KW-0472">Membrane</keyword>
<evidence type="ECO:0000313" key="3">
    <source>
        <dbReference type="Proteomes" id="UP001209229"/>
    </source>
</evidence>
<keyword evidence="1" id="KW-0812">Transmembrane</keyword>
<feature type="transmembrane region" description="Helical" evidence="1">
    <location>
        <begin position="100"/>
        <end position="122"/>
    </location>
</feature>
<gene>
    <name evidence="2" type="ORF">OM075_10970</name>
</gene>
<dbReference type="Proteomes" id="UP001209229">
    <property type="component" value="Unassembled WGS sequence"/>
</dbReference>
<dbReference type="RefSeq" id="WP_301190558.1">
    <property type="nucleotide sequence ID" value="NZ_JAPDPJ010000022.1"/>
</dbReference>
<feature type="transmembrane region" description="Helical" evidence="1">
    <location>
        <begin position="39"/>
        <end position="60"/>
    </location>
</feature>
<comment type="caution">
    <text evidence="2">The sequence shown here is derived from an EMBL/GenBank/DDBJ whole genome shotgun (WGS) entry which is preliminary data.</text>
</comment>
<dbReference type="AlphaFoldDB" id="A0AAE3SG70"/>
<keyword evidence="1" id="KW-1133">Transmembrane helix</keyword>
<protein>
    <submittedName>
        <fullName evidence="2">Uncharacterized protein</fullName>
    </submittedName>
</protein>